<sequence>MSQKIWGISPDRLPLPKDELLRVLREDQERLHFSRVMVHSATEKWLLNPQYHMPVDFDSTSELRIEDANDACNRTSAVYLLRDLTDRERRVHESGCQKMALLIGELYRYTYPRWLRPYRSEIECKQFLTKVNVPPASILPLDTCSMAMVDWVRRLHSNFCQRVESIKSKQIGWDEEEERSSMVPCYVMQPVFYAIAVALRTSAYDIHMADFSDTPVLIVCTGQEQGLSAAIDLSTVDEQDRRGVVTDSSGKMVAVETSVRVAIPFLLALEAREQRAFGMKPVQSTRPLTCYELPFDTREALGWDAETMGELRGPSSRWTKQEHQHHQAETSYCMQRALNAFDTRCRRHRWHAKFEYNYSGPDAWDQRQRWEACREQEKQNEA</sequence>
<accession>A0A545VKT6</accession>
<dbReference type="AlphaFoldDB" id="A0A545VKT6"/>
<gene>
    <name evidence="1" type="ORF">IF1G_07371</name>
</gene>
<proteinExistence type="predicted"/>
<protein>
    <submittedName>
        <fullName evidence="1">Uncharacterized protein</fullName>
    </submittedName>
</protein>
<dbReference type="EMBL" id="SPUK01000011">
    <property type="protein sequence ID" value="TQV93639.1"/>
    <property type="molecule type" value="Genomic_DNA"/>
</dbReference>
<evidence type="ECO:0000313" key="1">
    <source>
        <dbReference type="EMBL" id="TQV93639.1"/>
    </source>
</evidence>
<name>A0A545VKT6_9HYPO</name>
<comment type="caution">
    <text evidence="1">The sequence shown here is derived from an EMBL/GenBank/DDBJ whole genome shotgun (WGS) entry which is preliminary data.</text>
</comment>
<evidence type="ECO:0000313" key="2">
    <source>
        <dbReference type="Proteomes" id="UP000315783"/>
    </source>
</evidence>
<keyword evidence="2" id="KW-1185">Reference proteome</keyword>
<organism evidence="1 2">
    <name type="scientific">Cordyceps javanica</name>
    <dbReference type="NCBI Taxonomy" id="43265"/>
    <lineage>
        <taxon>Eukaryota</taxon>
        <taxon>Fungi</taxon>
        <taxon>Dikarya</taxon>
        <taxon>Ascomycota</taxon>
        <taxon>Pezizomycotina</taxon>
        <taxon>Sordariomycetes</taxon>
        <taxon>Hypocreomycetidae</taxon>
        <taxon>Hypocreales</taxon>
        <taxon>Cordycipitaceae</taxon>
        <taxon>Cordyceps</taxon>
    </lineage>
</organism>
<dbReference type="Proteomes" id="UP000315783">
    <property type="component" value="Unassembled WGS sequence"/>
</dbReference>
<dbReference type="OrthoDB" id="3513679at2759"/>
<reference evidence="1 2" key="1">
    <citation type="journal article" date="2019" name="Appl. Microbiol. Biotechnol.">
        <title>Genome sequence of Isaria javanica and comparative genome analysis insights into family S53 peptidase evolution in fungal entomopathogens.</title>
        <authorList>
            <person name="Lin R."/>
            <person name="Zhang X."/>
            <person name="Xin B."/>
            <person name="Zou M."/>
            <person name="Gao Y."/>
            <person name="Qin F."/>
            <person name="Hu Q."/>
            <person name="Xie B."/>
            <person name="Cheng X."/>
        </authorList>
    </citation>
    <scope>NUCLEOTIDE SEQUENCE [LARGE SCALE GENOMIC DNA]</scope>
    <source>
        <strain evidence="1 2">IJ1G</strain>
    </source>
</reference>